<dbReference type="PROSITE" id="PS50048">
    <property type="entry name" value="ZN2_CY6_FUNGAL_2"/>
    <property type="match status" value="1"/>
</dbReference>
<keyword evidence="5" id="KW-1185">Reference proteome</keyword>
<dbReference type="Pfam" id="PF00172">
    <property type="entry name" value="Zn_clus"/>
    <property type="match status" value="1"/>
</dbReference>
<evidence type="ECO:0000256" key="1">
    <source>
        <dbReference type="ARBA" id="ARBA00023242"/>
    </source>
</evidence>
<dbReference type="InterPro" id="IPR001138">
    <property type="entry name" value="Zn2Cys6_DnaBD"/>
</dbReference>
<dbReference type="InterPro" id="IPR050797">
    <property type="entry name" value="Carb_Metab_Trans_Reg"/>
</dbReference>
<organism evidence="4 5">
    <name type="scientific">Schizothecium vesticola</name>
    <dbReference type="NCBI Taxonomy" id="314040"/>
    <lineage>
        <taxon>Eukaryota</taxon>
        <taxon>Fungi</taxon>
        <taxon>Dikarya</taxon>
        <taxon>Ascomycota</taxon>
        <taxon>Pezizomycotina</taxon>
        <taxon>Sordariomycetes</taxon>
        <taxon>Sordariomycetidae</taxon>
        <taxon>Sordariales</taxon>
        <taxon>Schizotheciaceae</taxon>
        <taxon>Schizothecium</taxon>
    </lineage>
</organism>
<evidence type="ECO:0000256" key="2">
    <source>
        <dbReference type="SAM" id="MobiDB-lite"/>
    </source>
</evidence>
<feature type="domain" description="Zn(2)-C6 fungal-type" evidence="3">
    <location>
        <begin position="25"/>
        <end position="59"/>
    </location>
</feature>
<protein>
    <recommendedName>
        <fullName evidence="3">Zn(2)-C6 fungal-type domain-containing protein</fullName>
    </recommendedName>
</protein>
<evidence type="ECO:0000259" key="3">
    <source>
        <dbReference type="PROSITE" id="PS50048"/>
    </source>
</evidence>
<evidence type="ECO:0000313" key="5">
    <source>
        <dbReference type="Proteomes" id="UP001172155"/>
    </source>
</evidence>
<name>A0AA40F5A5_9PEZI</name>
<dbReference type="AlphaFoldDB" id="A0AA40F5A5"/>
<dbReference type="Proteomes" id="UP001172155">
    <property type="component" value="Unassembled WGS sequence"/>
</dbReference>
<dbReference type="SMART" id="SM00066">
    <property type="entry name" value="GAL4"/>
    <property type="match status" value="1"/>
</dbReference>
<feature type="compositionally biased region" description="Polar residues" evidence="2">
    <location>
        <begin position="88"/>
        <end position="99"/>
    </location>
</feature>
<dbReference type="PANTHER" id="PTHR31668">
    <property type="entry name" value="GLUCOSE TRANSPORT TRANSCRIPTION REGULATOR RGT1-RELATED-RELATED"/>
    <property type="match status" value="1"/>
</dbReference>
<dbReference type="GO" id="GO:0000981">
    <property type="term" value="F:DNA-binding transcription factor activity, RNA polymerase II-specific"/>
    <property type="evidence" value="ECO:0007669"/>
    <property type="project" value="InterPro"/>
</dbReference>
<feature type="non-terminal residue" evidence="4">
    <location>
        <position position="139"/>
    </location>
</feature>
<dbReference type="CDD" id="cd00067">
    <property type="entry name" value="GAL4"/>
    <property type="match status" value="1"/>
</dbReference>
<dbReference type="PROSITE" id="PS00463">
    <property type="entry name" value="ZN2_CY6_FUNGAL_1"/>
    <property type="match status" value="1"/>
</dbReference>
<keyword evidence="1" id="KW-0539">Nucleus</keyword>
<dbReference type="Gene3D" id="4.10.240.10">
    <property type="entry name" value="Zn(2)-C6 fungal-type DNA-binding domain"/>
    <property type="match status" value="1"/>
</dbReference>
<dbReference type="SUPFAM" id="SSF57701">
    <property type="entry name" value="Zn2/Cys6 DNA-binding domain"/>
    <property type="match status" value="1"/>
</dbReference>
<dbReference type="GO" id="GO:0008270">
    <property type="term" value="F:zinc ion binding"/>
    <property type="evidence" value="ECO:0007669"/>
    <property type="project" value="InterPro"/>
</dbReference>
<evidence type="ECO:0000313" key="4">
    <source>
        <dbReference type="EMBL" id="KAK0751374.1"/>
    </source>
</evidence>
<dbReference type="EMBL" id="JAUKUD010000002">
    <property type="protein sequence ID" value="KAK0751374.1"/>
    <property type="molecule type" value="Genomic_DNA"/>
</dbReference>
<feature type="compositionally biased region" description="Low complexity" evidence="2">
    <location>
        <begin position="67"/>
        <end position="87"/>
    </location>
</feature>
<dbReference type="InterPro" id="IPR036864">
    <property type="entry name" value="Zn2-C6_fun-type_DNA-bd_sf"/>
</dbReference>
<comment type="caution">
    <text evidence="4">The sequence shown here is derived from an EMBL/GenBank/DDBJ whole genome shotgun (WGS) entry which is preliminary data.</text>
</comment>
<reference evidence="4" key="1">
    <citation type="submission" date="2023-06" db="EMBL/GenBank/DDBJ databases">
        <title>Genome-scale phylogeny and comparative genomics of the fungal order Sordariales.</title>
        <authorList>
            <consortium name="Lawrence Berkeley National Laboratory"/>
            <person name="Hensen N."/>
            <person name="Bonometti L."/>
            <person name="Westerberg I."/>
            <person name="Brannstrom I.O."/>
            <person name="Guillou S."/>
            <person name="Cros-Aarteil S."/>
            <person name="Calhoun S."/>
            <person name="Haridas S."/>
            <person name="Kuo A."/>
            <person name="Mondo S."/>
            <person name="Pangilinan J."/>
            <person name="Riley R."/>
            <person name="LaButti K."/>
            <person name="Andreopoulos B."/>
            <person name="Lipzen A."/>
            <person name="Chen C."/>
            <person name="Yanf M."/>
            <person name="Daum C."/>
            <person name="Ng V."/>
            <person name="Clum A."/>
            <person name="Steindorff A."/>
            <person name="Ohm R."/>
            <person name="Martin F."/>
            <person name="Silar P."/>
            <person name="Natvig D."/>
            <person name="Lalanne C."/>
            <person name="Gautier V."/>
            <person name="Ament-velasquez S.L."/>
            <person name="Kruys A."/>
            <person name="Hutchinson M.I."/>
            <person name="Powell A.J."/>
            <person name="Barry K."/>
            <person name="Miller A.N."/>
            <person name="Grigoriev I.V."/>
            <person name="Debuchy R."/>
            <person name="Gladieux P."/>
            <person name="Thoren M.H."/>
            <person name="Johannesson H."/>
        </authorList>
    </citation>
    <scope>NUCLEOTIDE SEQUENCE</scope>
    <source>
        <strain evidence="4">SMH3187-1</strain>
    </source>
</reference>
<gene>
    <name evidence="4" type="ORF">B0T18DRAFT_485976</name>
</gene>
<accession>A0AA40F5A5</accession>
<proteinExistence type="predicted"/>
<feature type="region of interest" description="Disordered" evidence="2">
    <location>
        <begin position="67"/>
        <end position="139"/>
    </location>
</feature>
<sequence length="139" mass="15398">MLATLMPLPATSMATLNLRHSRRSACDRCRQWKLRCSRVDDRPGNPCERCAKSRLACTTTFVDGLASTSTAASVSQSPQPSVAAQAPHQNQQLNYNDDQMQADPVEYRALLPSPEQQSPPAPRERRQSTFAPGQRETDD</sequence>